<dbReference type="PROSITE" id="PS51295">
    <property type="entry name" value="CRM"/>
    <property type="match status" value="1"/>
</dbReference>
<sequence>MRRCVQEMVGRGLWNGFDGARGISAKSLRSKVERRMLKESGKTLREIRRAKKLITDEERLLHNLRRAYKKIGYRNRNYVPVGDRGVFGGVVQNMHIHGKFHETVQKLNIRKIEQELWRKGVNPDDPVSMASIQRVASTFFNAIDQKEGSPYAFQRDKKKEMKPSSDPQQSQSAEDSDQEELDRFIAEIEDAADKEWAAEKAAEKEEFGKIRYWNRIDASDDDGNISKDDAGWISNNSEDFTSYETDDNNSNKARDKFSGHKVARRKQDKISKTSRNLSFKRNENVKLYVEKTAADSDSDSDDMLSNLEDAVYEYDSDDREVQNVRKSRVPGIAVAKSSNNDADSSERIHASREGRMKEDNILRGNGTVVLGRHNASMSDMFSESDAEENLVSGTSRKVNNHRYNKEASELVKENMKSSGNNRKIENSEELDETWDSDFCR</sequence>
<evidence type="ECO:0000259" key="3">
    <source>
        <dbReference type="PROSITE" id="PS51295"/>
    </source>
</evidence>
<keyword evidence="5" id="KW-1185">Reference proteome</keyword>
<feature type="region of interest" description="Disordered" evidence="2">
    <location>
        <begin position="241"/>
        <end position="276"/>
    </location>
</feature>
<feature type="compositionally biased region" description="Basic and acidic residues" evidence="2">
    <location>
        <begin position="403"/>
        <end position="415"/>
    </location>
</feature>
<feature type="compositionally biased region" description="Low complexity" evidence="2">
    <location>
        <begin position="164"/>
        <end position="173"/>
    </location>
</feature>
<dbReference type="EMBL" id="JBJUIK010000005">
    <property type="protein sequence ID" value="KAL3526373.1"/>
    <property type="molecule type" value="Genomic_DNA"/>
</dbReference>
<evidence type="ECO:0000256" key="2">
    <source>
        <dbReference type="SAM" id="MobiDB-lite"/>
    </source>
</evidence>
<feature type="compositionally biased region" description="Acidic residues" evidence="2">
    <location>
        <begin position="427"/>
        <end position="440"/>
    </location>
</feature>
<evidence type="ECO:0000256" key="1">
    <source>
        <dbReference type="PROSITE-ProRule" id="PRU00626"/>
    </source>
</evidence>
<dbReference type="InterPro" id="IPR001890">
    <property type="entry name" value="RNA-binding_CRM"/>
</dbReference>
<dbReference type="PANTHER" id="PTHR31426">
    <property type="entry name" value="GROUP II INTRON SPLICING FACTOR CRS1-LIKE"/>
    <property type="match status" value="1"/>
</dbReference>
<dbReference type="InterPro" id="IPR040286">
    <property type="entry name" value="At3g25440-like"/>
</dbReference>
<feature type="domain" description="CRM" evidence="3">
    <location>
        <begin position="58"/>
        <end position="166"/>
    </location>
</feature>
<feature type="compositionally biased region" description="Polar residues" evidence="2">
    <location>
        <begin position="241"/>
        <end position="251"/>
    </location>
</feature>
<protein>
    <recommendedName>
        <fullName evidence="3">CRM domain-containing protein</fullName>
    </recommendedName>
</protein>
<evidence type="ECO:0000313" key="5">
    <source>
        <dbReference type="Proteomes" id="UP001630127"/>
    </source>
</evidence>
<dbReference type="Proteomes" id="UP001630127">
    <property type="component" value="Unassembled WGS sequence"/>
</dbReference>
<dbReference type="AlphaFoldDB" id="A0ABD3A581"/>
<feature type="region of interest" description="Disordered" evidence="2">
    <location>
        <begin position="154"/>
        <end position="180"/>
    </location>
</feature>
<accession>A0ABD3A581</accession>
<keyword evidence="1" id="KW-0694">RNA-binding</keyword>
<name>A0ABD3A581_9GENT</name>
<evidence type="ECO:0000313" key="4">
    <source>
        <dbReference type="EMBL" id="KAL3526373.1"/>
    </source>
</evidence>
<feature type="compositionally biased region" description="Basic and acidic residues" evidence="2">
    <location>
        <begin position="154"/>
        <end position="163"/>
    </location>
</feature>
<reference evidence="4 5" key="1">
    <citation type="submission" date="2024-11" db="EMBL/GenBank/DDBJ databases">
        <title>A near-complete genome assembly of Cinchona calisaya.</title>
        <authorList>
            <person name="Lian D.C."/>
            <person name="Zhao X.W."/>
            <person name="Wei L."/>
        </authorList>
    </citation>
    <scope>NUCLEOTIDE SEQUENCE [LARGE SCALE GENOMIC DNA]</scope>
    <source>
        <tissue evidence="4">Nenye</tissue>
    </source>
</reference>
<dbReference type="PANTHER" id="PTHR31426:SF4">
    <property type="entry name" value="CRM-DOMAIN CONTAINING FACTOR CFM9, MITOCHONDRIAL"/>
    <property type="match status" value="1"/>
</dbReference>
<comment type="caution">
    <text evidence="4">The sequence shown here is derived from an EMBL/GenBank/DDBJ whole genome shotgun (WGS) entry which is preliminary data.</text>
</comment>
<organism evidence="4 5">
    <name type="scientific">Cinchona calisaya</name>
    <dbReference type="NCBI Taxonomy" id="153742"/>
    <lineage>
        <taxon>Eukaryota</taxon>
        <taxon>Viridiplantae</taxon>
        <taxon>Streptophyta</taxon>
        <taxon>Embryophyta</taxon>
        <taxon>Tracheophyta</taxon>
        <taxon>Spermatophyta</taxon>
        <taxon>Magnoliopsida</taxon>
        <taxon>eudicotyledons</taxon>
        <taxon>Gunneridae</taxon>
        <taxon>Pentapetalae</taxon>
        <taxon>asterids</taxon>
        <taxon>lamiids</taxon>
        <taxon>Gentianales</taxon>
        <taxon>Rubiaceae</taxon>
        <taxon>Cinchonoideae</taxon>
        <taxon>Cinchoneae</taxon>
        <taxon>Cinchona</taxon>
    </lineage>
</organism>
<dbReference type="GO" id="GO:0003723">
    <property type="term" value="F:RNA binding"/>
    <property type="evidence" value="ECO:0007669"/>
    <property type="project" value="UniProtKB-UniRule"/>
</dbReference>
<feature type="region of interest" description="Disordered" evidence="2">
    <location>
        <begin position="389"/>
        <end position="440"/>
    </location>
</feature>
<gene>
    <name evidence="4" type="ORF">ACH5RR_011029</name>
</gene>
<proteinExistence type="predicted"/>